<evidence type="ECO:0000256" key="7">
    <source>
        <dbReference type="ARBA" id="ARBA00045676"/>
    </source>
</evidence>
<organism evidence="11 12">
    <name type="scientific">Polyodon spathula</name>
    <name type="common">North American paddlefish</name>
    <name type="synonym">Squalus spathula</name>
    <dbReference type="NCBI Taxonomy" id="7913"/>
    <lineage>
        <taxon>Eukaryota</taxon>
        <taxon>Metazoa</taxon>
        <taxon>Chordata</taxon>
        <taxon>Craniata</taxon>
        <taxon>Vertebrata</taxon>
        <taxon>Euteleostomi</taxon>
        <taxon>Actinopterygii</taxon>
        <taxon>Chondrostei</taxon>
        <taxon>Acipenseriformes</taxon>
        <taxon>Polyodontidae</taxon>
        <taxon>Polyodon</taxon>
    </lineage>
</organism>
<keyword evidence="12" id="KW-1185">Reference proteome</keyword>
<sequence>MEPPYVEDDICVLKQETADSLLELSKESPFSMCSADESVASHFALVTAYEDIKKRLREAEKENSFLKRRVKQLEEKNQNCCIQPDELTAGPKYVNKAFSAFRGIYIEKKDLQVELHKMKKEKSESEKHLTEQLQAKELELLQLKTEVETNQVMKKLTPTNDYLELYKVNTELKLHTLQQELDILKTEYSKLRGKYGFLRSGYHDLCGTDQILLCFNFRDASLLQAYRDLKREMSNLYAVTKLQAETVKNLRDNSKSAACRDSSAVPIQSIEDLLHNSRMVNMTAPRPTHKSPCASFNGPMFSHAIAPPISTEAGGLSDDPSKHCWTAERPSPVDSAALKEHPSYGRTSLDENSWSFPSPPKPSDALFWENANALYSSSNPVTCPKNKDREWLRP</sequence>
<accession>A0ABS2YJ13</accession>
<feature type="coiled-coil region" evidence="8">
    <location>
        <begin position="108"/>
        <end position="194"/>
    </location>
</feature>
<feature type="coiled-coil region" evidence="8">
    <location>
        <begin position="49"/>
        <end position="83"/>
    </location>
</feature>
<evidence type="ECO:0000256" key="1">
    <source>
        <dbReference type="ARBA" id="ARBA00004496"/>
    </source>
</evidence>
<feature type="domain" description="Tbk1/Ikki binding" evidence="10">
    <location>
        <begin position="221"/>
        <end position="272"/>
    </location>
</feature>
<evidence type="ECO:0000256" key="5">
    <source>
        <dbReference type="ARBA" id="ARBA00023054"/>
    </source>
</evidence>
<dbReference type="Pfam" id="PF12845">
    <property type="entry name" value="TBD"/>
    <property type="match status" value="1"/>
</dbReference>
<comment type="subcellular location">
    <subcellularLocation>
        <location evidence="1">Cytoplasm</location>
    </subcellularLocation>
</comment>
<dbReference type="PANTHER" id="PTHR14432:SF6">
    <property type="entry name" value="5-AZACYTIDINE-INDUCED PROTEIN 2"/>
    <property type="match status" value="1"/>
</dbReference>
<reference evidence="11" key="1">
    <citation type="journal article" date="2021" name="Cell">
        <title>Tracing the genetic footprints of vertebrate landing in non-teleost ray-finned fishes.</title>
        <authorList>
            <person name="Bi X."/>
            <person name="Wang K."/>
            <person name="Yang L."/>
            <person name="Pan H."/>
            <person name="Jiang H."/>
            <person name="Wei Q."/>
            <person name="Fang M."/>
            <person name="Yu H."/>
            <person name="Zhu C."/>
            <person name="Cai Y."/>
            <person name="He Y."/>
            <person name="Gan X."/>
            <person name="Zeng H."/>
            <person name="Yu D."/>
            <person name="Zhu Y."/>
            <person name="Jiang H."/>
            <person name="Qiu Q."/>
            <person name="Yang H."/>
            <person name="Zhang Y.E."/>
            <person name="Wang W."/>
            <person name="Zhu M."/>
            <person name="He S."/>
            <person name="Zhang G."/>
        </authorList>
    </citation>
    <scope>NUCLEOTIDE SEQUENCE</scope>
    <source>
        <strain evidence="11">Pddl_001</strain>
    </source>
</reference>
<evidence type="ECO:0000256" key="6">
    <source>
        <dbReference type="ARBA" id="ARBA00040858"/>
    </source>
</evidence>
<evidence type="ECO:0000256" key="8">
    <source>
        <dbReference type="SAM" id="Coils"/>
    </source>
</evidence>
<evidence type="ECO:0000313" key="11">
    <source>
        <dbReference type="EMBL" id="MBN3285907.1"/>
    </source>
</evidence>
<proteinExistence type="predicted"/>
<keyword evidence="3" id="KW-0597">Phosphoprotein</keyword>
<evidence type="ECO:0000256" key="9">
    <source>
        <dbReference type="SAM" id="MobiDB-lite"/>
    </source>
</evidence>
<keyword evidence="2" id="KW-0963">Cytoplasm</keyword>
<evidence type="ECO:0000313" key="12">
    <source>
        <dbReference type="Proteomes" id="UP001166093"/>
    </source>
</evidence>
<dbReference type="Proteomes" id="UP001166093">
    <property type="component" value="Unassembled WGS sequence"/>
</dbReference>
<keyword evidence="4" id="KW-0832">Ubl conjugation</keyword>
<dbReference type="InterPro" id="IPR051891">
    <property type="entry name" value="TBK1-IKBKE_adapters"/>
</dbReference>
<comment type="function">
    <text evidence="7">Adapter protein which binds TBK1 and IKBKE playing a role in antiviral innate immunity. Activates serine/threonine-protein kinase TBK1 and facilitates its oligomerization. Enhances the phosphorylation of NF-kappa-B p65 subunit RELA by TBK1. Promotes TBK1-induced as well as TNF-alpha or PMA-induced activation of NF-kappa-B. Participates in IFNB promoter activation via TICAM1.</text>
</comment>
<dbReference type="InterPro" id="IPR024581">
    <property type="entry name" value="TBD"/>
</dbReference>
<feature type="non-terminal residue" evidence="11">
    <location>
        <position position="1"/>
    </location>
</feature>
<keyword evidence="5 8" id="KW-0175">Coiled coil</keyword>
<gene>
    <name evidence="11" type="primary">Azi2</name>
    <name evidence="11" type="ORF">GTO93_0008061</name>
</gene>
<evidence type="ECO:0000256" key="4">
    <source>
        <dbReference type="ARBA" id="ARBA00022843"/>
    </source>
</evidence>
<name>A0ABS2YJ13_POLSP</name>
<feature type="non-terminal residue" evidence="11">
    <location>
        <position position="394"/>
    </location>
</feature>
<evidence type="ECO:0000256" key="2">
    <source>
        <dbReference type="ARBA" id="ARBA00022490"/>
    </source>
</evidence>
<dbReference type="PANTHER" id="PTHR14432">
    <property type="entry name" value="PROSAPIP2 PROTEIN/5-AZACYTIDINE INDUCED GENE 2"/>
    <property type="match status" value="1"/>
</dbReference>
<protein>
    <recommendedName>
        <fullName evidence="6">5-azacytidine-induced protein 2</fullName>
    </recommendedName>
</protein>
<evidence type="ECO:0000259" key="10">
    <source>
        <dbReference type="Pfam" id="PF12845"/>
    </source>
</evidence>
<feature type="region of interest" description="Disordered" evidence="9">
    <location>
        <begin position="312"/>
        <end position="361"/>
    </location>
</feature>
<dbReference type="EMBL" id="JAAWVQ010153682">
    <property type="protein sequence ID" value="MBN3285907.1"/>
    <property type="molecule type" value="Genomic_DNA"/>
</dbReference>
<evidence type="ECO:0000256" key="3">
    <source>
        <dbReference type="ARBA" id="ARBA00022553"/>
    </source>
</evidence>
<comment type="caution">
    <text evidence="11">The sequence shown here is derived from an EMBL/GenBank/DDBJ whole genome shotgun (WGS) entry which is preliminary data.</text>
</comment>